<dbReference type="GO" id="GO:0042597">
    <property type="term" value="C:periplasmic space"/>
    <property type="evidence" value="ECO:0007669"/>
    <property type="project" value="UniProtKB-SubCell"/>
</dbReference>
<dbReference type="Gene3D" id="3.40.190.170">
    <property type="entry name" value="Bacterial extracellular solute-binding protein, family 7"/>
    <property type="match status" value="1"/>
</dbReference>
<proteinExistence type="predicted"/>
<keyword evidence="2" id="KW-0732">Signal</keyword>
<dbReference type="InterPro" id="IPR038404">
    <property type="entry name" value="TRAP_DctP_sf"/>
</dbReference>
<evidence type="ECO:0000313" key="4">
    <source>
        <dbReference type="EMBL" id="AGI66461.1"/>
    </source>
</evidence>
<evidence type="ECO:0000256" key="3">
    <source>
        <dbReference type="ARBA" id="ARBA00022764"/>
    </source>
</evidence>
<dbReference type="RefSeq" id="WP_015498509.1">
    <property type="nucleotide sequence ID" value="NC_020911.1"/>
</dbReference>
<dbReference type="EMBL" id="CP003740">
    <property type="protein sequence ID" value="AGI66461.1"/>
    <property type="molecule type" value="Genomic_DNA"/>
</dbReference>
<organism evidence="4 5">
    <name type="scientific">Octadecabacter antarcticus 307</name>
    <dbReference type="NCBI Taxonomy" id="391626"/>
    <lineage>
        <taxon>Bacteria</taxon>
        <taxon>Pseudomonadati</taxon>
        <taxon>Pseudomonadota</taxon>
        <taxon>Alphaproteobacteria</taxon>
        <taxon>Rhodobacterales</taxon>
        <taxon>Roseobacteraceae</taxon>
        <taxon>Octadecabacter</taxon>
    </lineage>
</organism>
<name>M9R837_9RHOB</name>
<sequence length="125" mass="13144">MPVLDRTRTHLAAPAARHGRPDPSADFQTLTAAPSAIAIAYNEVYNAIQTSVIAGFENKAASIQHRKFHEVAPSYGPCLFVSAAIGGVNVAGGMRDVVIALCPTLIISAQFSLRLPKSLMPGAFA</sequence>
<accession>M9R837</accession>
<protein>
    <submittedName>
        <fullName evidence="4">Uncharacterized protein</fullName>
    </submittedName>
</protein>
<dbReference type="GO" id="GO:0055085">
    <property type="term" value="P:transmembrane transport"/>
    <property type="evidence" value="ECO:0007669"/>
    <property type="project" value="InterPro"/>
</dbReference>
<keyword evidence="3" id="KW-0574">Periplasm</keyword>
<reference evidence="4 5" key="1">
    <citation type="journal article" date="2013" name="PLoS ONE">
        <title>Poles Apart: Arctic and Antarctic Octadecabacter strains Share High Genome Plasticity and a New Type of Xanthorhodopsin.</title>
        <authorList>
            <person name="Vollmers J."/>
            <person name="Voget S."/>
            <person name="Dietrich S."/>
            <person name="Gollnow K."/>
            <person name="Smits M."/>
            <person name="Meyer K."/>
            <person name="Brinkhoff T."/>
            <person name="Simon M."/>
            <person name="Daniel R."/>
        </authorList>
    </citation>
    <scope>NUCLEOTIDE SEQUENCE [LARGE SCALE GENOMIC DNA]</scope>
    <source>
        <strain evidence="4 5">307</strain>
    </source>
</reference>
<comment type="subcellular location">
    <subcellularLocation>
        <location evidence="1">Periplasm</location>
    </subcellularLocation>
</comment>
<dbReference type="AlphaFoldDB" id="M9R837"/>
<evidence type="ECO:0000313" key="5">
    <source>
        <dbReference type="Proteomes" id="UP000005307"/>
    </source>
</evidence>
<dbReference type="Proteomes" id="UP000005307">
    <property type="component" value="Chromosome"/>
</dbReference>
<dbReference type="Pfam" id="PF03480">
    <property type="entry name" value="DctP"/>
    <property type="match status" value="1"/>
</dbReference>
<evidence type="ECO:0000256" key="2">
    <source>
        <dbReference type="ARBA" id="ARBA00022729"/>
    </source>
</evidence>
<gene>
    <name evidence="4" type="ORF">OAN307_c07340</name>
</gene>
<dbReference type="HOGENOM" id="CLU_1990371_0_0_5"/>
<dbReference type="InterPro" id="IPR018389">
    <property type="entry name" value="DctP_fam"/>
</dbReference>
<dbReference type="KEGG" id="oat:OAN307_c07340"/>
<keyword evidence="5" id="KW-1185">Reference proteome</keyword>
<evidence type="ECO:0000256" key="1">
    <source>
        <dbReference type="ARBA" id="ARBA00004418"/>
    </source>
</evidence>
<dbReference type="STRING" id="391626.OAN307_c07340"/>